<dbReference type="AlphaFoldDB" id="F4WNT0"/>
<evidence type="ECO:0000313" key="2">
    <source>
        <dbReference type="Proteomes" id="UP000007755"/>
    </source>
</evidence>
<keyword evidence="2" id="KW-1185">Reference proteome</keyword>
<dbReference type="InParanoid" id="F4WNT0"/>
<evidence type="ECO:0000313" key="1">
    <source>
        <dbReference type="EMBL" id="EGI64273.1"/>
    </source>
</evidence>
<name>F4WNT0_ACREC</name>
<feature type="non-terminal residue" evidence="1">
    <location>
        <position position="1"/>
    </location>
</feature>
<dbReference type="Proteomes" id="UP000007755">
    <property type="component" value="Unassembled WGS sequence"/>
</dbReference>
<gene>
    <name evidence="1" type="ORF">G5I_07434</name>
</gene>
<protein>
    <submittedName>
        <fullName evidence="1">Uncharacterized protein</fullName>
    </submittedName>
</protein>
<sequence length="494" mass="55195">DMFDNCTDNVREQIIPVNLSVRDRTWLGISCPVQQRKRSFATISIRNLKEEPLVLENFTSFAKLLFLLDAAINAFALTSGFRFYFEYQKVINNIKCDKNDPTNHIQALGEQTSREESEGSYPGLFRVILAIVFFEDCQAIVIFDDCQVIVIFDDCQARRDVILRVVRSSQSLDRADPYLSLSPLKPISILPIQYRLPKEVQKMFPRCLSDKVCVLHGWFLLLFYKVEEEGSMSIGTIGFSRDKSSPISFTNIAGQIAGSIGVSIYMLHRTLCVAPSAHTGNHRHASDGARHMPAGDSTTVTIICETISGNESCAACAGSGSKRRKSILSVESSKAYGPPSEVLLKTTRILHHALVYCAGFENSLRFLDHHFGYENNEVENRESCQAQSTSAMSFHQAGVDSFFALVNLLDQCHFSEQNAMFKSALFLSRDTYRASLPSRWLLDFSEPDQGVPGKPRTLLVLLSESASRDGQSASIDLAEIQDRDVTMVTAPFDY</sequence>
<organism evidence="2">
    <name type="scientific">Acromyrmex echinatior</name>
    <name type="common">Panamanian leafcutter ant</name>
    <name type="synonym">Acromyrmex octospinosus echinatior</name>
    <dbReference type="NCBI Taxonomy" id="103372"/>
    <lineage>
        <taxon>Eukaryota</taxon>
        <taxon>Metazoa</taxon>
        <taxon>Ecdysozoa</taxon>
        <taxon>Arthropoda</taxon>
        <taxon>Hexapoda</taxon>
        <taxon>Insecta</taxon>
        <taxon>Pterygota</taxon>
        <taxon>Neoptera</taxon>
        <taxon>Endopterygota</taxon>
        <taxon>Hymenoptera</taxon>
        <taxon>Apocrita</taxon>
        <taxon>Aculeata</taxon>
        <taxon>Formicoidea</taxon>
        <taxon>Formicidae</taxon>
        <taxon>Myrmicinae</taxon>
        <taxon>Acromyrmex</taxon>
    </lineage>
</organism>
<dbReference type="EMBL" id="GL888237">
    <property type="protein sequence ID" value="EGI64273.1"/>
    <property type="molecule type" value="Genomic_DNA"/>
</dbReference>
<proteinExistence type="predicted"/>
<accession>F4WNT0</accession>
<reference evidence="1" key="1">
    <citation type="submission" date="2011-02" db="EMBL/GenBank/DDBJ databases">
        <title>The genome of the leaf-cutting ant Acromyrmex echinatior suggests key adaptations to social evolution and fungus farming.</title>
        <authorList>
            <person name="Nygaard S."/>
            <person name="Zhang G."/>
        </authorList>
    </citation>
    <scope>NUCLEOTIDE SEQUENCE</scope>
</reference>